<dbReference type="AlphaFoldDB" id="A0AA44U9Y9"/>
<reference evidence="1 2" key="1">
    <citation type="submission" date="2013-08" db="EMBL/GenBank/DDBJ databases">
        <authorList>
            <person name="Trees D."/>
        </authorList>
    </citation>
    <scope>NUCLEOTIDE SEQUENCE [LARGE SCALE GENOMIC DNA]</scope>
    <source>
        <strain evidence="1 2">3502</strain>
    </source>
</reference>
<name>A0AA44U9Y9_NEIGO</name>
<comment type="caution">
    <text evidence="1">The sequence shown here is derived from an EMBL/GenBank/DDBJ whole genome shotgun (WGS) entry which is preliminary data.</text>
</comment>
<evidence type="ECO:0000313" key="2">
    <source>
        <dbReference type="Proteomes" id="UP000223296"/>
    </source>
</evidence>
<accession>A0AA44U9Y9</accession>
<proteinExistence type="predicted"/>
<gene>
    <name evidence="1" type="ORF">N776_02140</name>
</gene>
<evidence type="ECO:0000313" key="1">
    <source>
        <dbReference type="EMBL" id="PHJ35904.1"/>
    </source>
</evidence>
<sequence length="41" mass="4717">MPEKIHPEDLNLNFGKFSESKATADKKIKSLFQCFNTQDDT</sequence>
<organism evidence="1 2">
    <name type="scientific">Neisseria gonorrhoeae 3502</name>
    <dbReference type="NCBI Taxonomy" id="1193404"/>
    <lineage>
        <taxon>Bacteria</taxon>
        <taxon>Pseudomonadati</taxon>
        <taxon>Pseudomonadota</taxon>
        <taxon>Betaproteobacteria</taxon>
        <taxon>Neisseriales</taxon>
        <taxon>Neisseriaceae</taxon>
        <taxon>Neisseria</taxon>
    </lineage>
</organism>
<dbReference type="EMBL" id="AVBE01000002">
    <property type="protein sequence ID" value="PHJ35904.1"/>
    <property type="molecule type" value="Genomic_DNA"/>
</dbReference>
<protein>
    <submittedName>
        <fullName evidence="1">Uncharacterized protein</fullName>
    </submittedName>
</protein>
<dbReference type="Proteomes" id="UP000223296">
    <property type="component" value="Unassembled WGS sequence"/>
</dbReference>